<gene>
    <name evidence="2" type="ORF">BHYA_0136g00340</name>
</gene>
<dbReference type="Proteomes" id="UP000297814">
    <property type="component" value="Unassembled WGS sequence"/>
</dbReference>
<accession>A0A4Z1GNI0</accession>
<comment type="caution">
    <text evidence="2">The sequence shown here is derived from an EMBL/GenBank/DDBJ whole genome shotgun (WGS) entry which is preliminary data.</text>
</comment>
<evidence type="ECO:0000313" key="2">
    <source>
        <dbReference type="EMBL" id="TGO36091.1"/>
    </source>
</evidence>
<name>A0A4Z1GNI0_9HELO</name>
<keyword evidence="3" id="KW-1185">Reference proteome</keyword>
<dbReference type="AlphaFoldDB" id="A0A4Z1GNI0"/>
<evidence type="ECO:0000256" key="1">
    <source>
        <dbReference type="SAM" id="MobiDB-lite"/>
    </source>
</evidence>
<evidence type="ECO:0000313" key="3">
    <source>
        <dbReference type="Proteomes" id="UP000297814"/>
    </source>
</evidence>
<sequence>MSSPNSNIPPEMFTTTSTSDLEDDFAQTKEDFDVSSIPDSDLEDGGTIYYQTPEQGKGSDGFADQQMRDDEIVYGAFVADLTGDEGRDDEVFEDTITQPVILNRFPTPTTDELIRYIHDTDLLGIDHDESATESPTTHHQKSQELVRIRRVITRNRVPDNHQTIQNSTSALAVAAASTEVQNLTTHHPPGTPVIRDFAIPEPTLLPHSIPISDPHNLYTLETPQAHRGTNIPEYEALRSCTYPAAGIRTMYHGFLFRRTLDDHHTSSSDEQEEGVYRELSAGEEADDEGYVDMDMSGSASAPPRSPILGERDTRDPAEIEEIEELENEGLFQILPRLFARVLKAEATNLTDSRIHTPSPPTLTIPIRPLQHLQTPHINPWPVIALAHQIPLFPTHILTSSSLAQLSLYEKHLQHTNGYSDSPLDQWALKQHRIFLWINSGALENGIDGEIQRPGSADTLLGIDEESSKLWDYEDVEVFARWEGDTFRRCLEWVQDAEIIGKGEESGELGLENRVYDFCGEEEILHRSVSVVDKYEKKYEDSSSSEWIKEEYDAEDERGEIRSAHPVLATQSHDPRLGRVVNIFRTRALQRLGITHQNSPFPQRINDTAFRETGIQAADCARANAMARFERIAEDFVRKERGAGEVDVHMRGGAGSGDSGEGVE</sequence>
<feature type="compositionally biased region" description="Polar residues" evidence="1">
    <location>
        <begin position="1"/>
        <end position="19"/>
    </location>
</feature>
<feature type="region of interest" description="Disordered" evidence="1">
    <location>
        <begin position="1"/>
        <end position="47"/>
    </location>
</feature>
<protein>
    <submittedName>
        <fullName evidence="2">Uncharacterized protein</fullName>
    </submittedName>
</protein>
<dbReference type="EMBL" id="PQXK01000136">
    <property type="protein sequence ID" value="TGO36091.1"/>
    <property type="molecule type" value="Genomic_DNA"/>
</dbReference>
<feature type="region of interest" description="Disordered" evidence="1">
    <location>
        <begin position="263"/>
        <end position="312"/>
    </location>
</feature>
<organism evidence="2 3">
    <name type="scientific">Botrytis hyacinthi</name>
    <dbReference type="NCBI Taxonomy" id="278943"/>
    <lineage>
        <taxon>Eukaryota</taxon>
        <taxon>Fungi</taxon>
        <taxon>Dikarya</taxon>
        <taxon>Ascomycota</taxon>
        <taxon>Pezizomycotina</taxon>
        <taxon>Leotiomycetes</taxon>
        <taxon>Helotiales</taxon>
        <taxon>Sclerotiniaceae</taxon>
        <taxon>Botrytis</taxon>
    </lineage>
</organism>
<reference evidence="2 3" key="1">
    <citation type="submission" date="2017-12" db="EMBL/GenBank/DDBJ databases">
        <title>Comparative genomics of Botrytis spp.</title>
        <authorList>
            <person name="Valero-Jimenez C.A."/>
            <person name="Tapia P."/>
            <person name="Veloso J."/>
            <person name="Silva-Moreno E."/>
            <person name="Staats M."/>
            <person name="Valdes J.H."/>
            <person name="Van Kan J.A.L."/>
        </authorList>
    </citation>
    <scope>NUCLEOTIDE SEQUENCE [LARGE SCALE GENOMIC DNA]</scope>
    <source>
        <strain evidence="2 3">Bh0001</strain>
    </source>
</reference>
<proteinExistence type="predicted"/>
<feature type="compositionally biased region" description="Acidic residues" evidence="1">
    <location>
        <begin position="281"/>
        <end position="291"/>
    </location>
</feature>